<gene>
    <name evidence="2" type="ORF">PMAYCL1PPCAC_33081</name>
</gene>
<name>A0AAN5DG32_9BILA</name>
<sequence>FFRLCLISSALVMISTAYKCYFEVEIVGHRIYPRTEITCETNYCAMFIDVIDVQGRKWNAKECGAVVCPTVGLGCTDLIQGGEVCCCKGDLCNKERPPVDSTTIAVSPKSRAPKLPTISVSYFHTVVSEIFIVFTRVREMIPRIESRELNKR</sequence>
<dbReference type="InterPro" id="IPR045860">
    <property type="entry name" value="Snake_toxin-like_sf"/>
</dbReference>
<evidence type="ECO:0000313" key="2">
    <source>
        <dbReference type="EMBL" id="GMR62886.1"/>
    </source>
</evidence>
<reference evidence="3" key="1">
    <citation type="submission" date="2022-10" db="EMBL/GenBank/DDBJ databases">
        <title>Genome assembly of Pristionchus species.</title>
        <authorList>
            <person name="Yoshida K."/>
            <person name="Sommer R.J."/>
        </authorList>
    </citation>
    <scope>NUCLEOTIDE SEQUENCE [LARGE SCALE GENOMIC DNA]</scope>
    <source>
        <strain evidence="3">RS5460</strain>
    </source>
</reference>
<comment type="caution">
    <text evidence="2">The sequence shown here is derived from an EMBL/GenBank/DDBJ whole genome shotgun (WGS) entry which is preliminary data.</text>
</comment>
<dbReference type="SUPFAM" id="SSF57302">
    <property type="entry name" value="Snake toxin-like"/>
    <property type="match status" value="1"/>
</dbReference>
<evidence type="ECO:0000313" key="3">
    <source>
        <dbReference type="Proteomes" id="UP001328107"/>
    </source>
</evidence>
<organism evidence="2 3">
    <name type="scientific">Pristionchus mayeri</name>
    <dbReference type="NCBI Taxonomy" id="1317129"/>
    <lineage>
        <taxon>Eukaryota</taxon>
        <taxon>Metazoa</taxon>
        <taxon>Ecdysozoa</taxon>
        <taxon>Nematoda</taxon>
        <taxon>Chromadorea</taxon>
        <taxon>Rhabditida</taxon>
        <taxon>Rhabditina</taxon>
        <taxon>Diplogasteromorpha</taxon>
        <taxon>Diplogasteroidea</taxon>
        <taxon>Neodiplogasteridae</taxon>
        <taxon>Pristionchus</taxon>
    </lineage>
</organism>
<accession>A0AAN5DG32</accession>
<feature type="non-terminal residue" evidence="2">
    <location>
        <position position="1"/>
    </location>
</feature>
<dbReference type="Proteomes" id="UP001328107">
    <property type="component" value="Unassembled WGS sequence"/>
</dbReference>
<dbReference type="PANTHER" id="PTHR34721:SF3">
    <property type="entry name" value="ACTIVIN_RECP DOMAIN-CONTAINING PROTEIN-RELATED"/>
    <property type="match status" value="1"/>
</dbReference>
<dbReference type="PANTHER" id="PTHR34721">
    <property type="entry name" value="PROTEIN CBG09734"/>
    <property type="match status" value="1"/>
</dbReference>
<feature type="signal peptide" evidence="1">
    <location>
        <begin position="1"/>
        <end position="17"/>
    </location>
</feature>
<dbReference type="AlphaFoldDB" id="A0AAN5DG32"/>
<protein>
    <submittedName>
        <fullName evidence="2">Uncharacterized protein</fullName>
    </submittedName>
</protein>
<dbReference type="EMBL" id="BTRK01000006">
    <property type="protein sequence ID" value="GMR62886.1"/>
    <property type="molecule type" value="Genomic_DNA"/>
</dbReference>
<feature type="chain" id="PRO_5042948494" evidence="1">
    <location>
        <begin position="18"/>
        <end position="152"/>
    </location>
</feature>
<keyword evidence="1" id="KW-0732">Signal</keyword>
<keyword evidence="3" id="KW-1185">Reference proteome</keyword>
<proteinExistence type="predicted"/>
<evidence type="ECO:0000256" key="1">
    <source>
        <dbReference type="SAM" id="SignalP"/>
    </source>
</evidence>